<evidence type="ECO:0000313" key="1">
    <source>
        <dbReference type="EMBL" id="KHK90263.1"/>
    </source>
</evidence>
<dbReference type="STRING" id="1348853.LK12_16630"/>
<sequence>MVLTQQDARRAATQDDVSSEAAGLRRALKFEVLLDEAFAESGTGRTDFRDRGFLSNLERVLEIPIRLDLSVRGLQGMHANSLRWLVNRIRWEADLEKHPEILEEDVSDPIVVLGLPRSGTTKLQRFLSSDPAVQSTPAWMMWNPAPFPNEERGNPQPRVEWAARMTSIVANTGESYQKMHEFAAHEPDESSFIPLANFDYVMQYTTAPDQVYLDWARTVNRTSPLTYLKRMLQYLQWQQGGKRGPWLLKNPGHTGEMAEMAEVFPRATFVISQRDLASTMGSSFRMMNEILVNTFDDPVPRRYTRETVDYWSYELNRYHMQRAALGNSIRLIEAPYQRCVNDGLGVAREVFAAHGLPWTREGEAAMRQWDIDNPRHKLGTYGYKLEDWGWTAEGIENAFGPVGREWRGR</sequence>
<gene>
    <name evidence="1" type="ORF">LK12_16630</name>
</gene>
<dbReference type="InterPro" id="IPR052736">
    <property type="entry name" value="Stf3_sulfotransferase"/>
</dbReference>
<protein>
    <recommendedName>
        <fullName evidence="3">Sulfotransferase</fullName>
    </recommendedName>
</protein>
<organism evidence="1 2">
    <name type="scientific">Novosphingobium malaysiense</name>
    <dbReference type="NCBI Taxonomy" id="1348853"/>
    <lineage>
        <taxon>Bacteria</taxon>
        <taxon>Pseudomonadati</taxon>
        <taxon>Pseudomonadota</taxon>
        <taxon>Alphaproteobacteria</taxon>
        <taxon>Sphingomonadales</taxon>
        <taxon>Sphingomonadaceae</taxon>
        <taxon>Novosphingobium</taxon>
    </lineage>
</organism>
<dbReference type="Pfam" id="PF13469">
    <property type="entry name" value="Sulfotransfer_3"/>
    <property type="match status" value="1"/>
</dbReference>
<dbReference type="SUPFAM" id="SSF52540">
    <property type="entry name" value="P-loop containing nucleoside triphosphate hydrolases"/>
    <property type="match status" value="1"/>
</dbReference>
<name>A0A0B1ZM40_9SPHN</name>
<dbReference type="Proteomes" id="UP000031057">
    <property type="component" value="Unassembled WGS sequence"/>
</dbReference>
<evidence type="ECO:0000313" key="2">
    <source>
        <dbReference type="Proteomes" id="UP000031057"/>
    </source>
</evidence>
<dbReference type="PANTHER" id="PTHR36451">
    <property type="entry name" value="PAPS-DEPENDENT SULFOTRANSFERASE STF3"/>
    <property type="match status" value="1"/>
</dbReference>
<proteinExistence type="predicted"/>
<reference evidence="1 2" key="1">
    <citation type="submission" date="2014-10" db="EMBL/GenBank/DDBJ databases">
        <title>Genome sequence of Novosphingobium malaysiense MUSC 273(T).</title>
        <authorList>
            <person name="Lee L.-H."/>
        </authorList>
    </citation>
    <scope>NUCLEOTIDE SEQUENCE [LARGE SCALE GENOMIC DNA]</scope>
    <source>
        <strain evidence="1 2">MUSC 273</strain>
    </source>
</reference>
<dbReference type="PANTHER" id="PTHR36451:SF1">
    <property type="entry name" value="OMEGA-HYDROXY-BETA-DIHYDROMENAQUINONE-9 SULFOTRANSFERASE STF3"/>
    <property type="match status" value="1"/>
</dbReference>
<dbReference type="EMBL" id="JTDI01000005">
    <property type="protein sequence ID" value="KHK90263.1"/>
    <property type="molecule type" value="Genomic_DNA"/>
</dbReference>
<comment type="caution">
    <text evidence="1">The sequence shown here is derived from an EMBL/GenBank/DDBJ whole genome shotgun (WGS) entry which is preliminary data.</text>
</comment>
<evidence type="ECO:0008006" key="3">
    <source>
        <dbReference type="Google" id="ProtNLM"/>
    </source>
</evidence>
<keyword evidence="2" id="KW-1185">Reference proteome</keyword>
<dbReference type="Gene3D" id="3.40.50.300">
    <property type="entry name" value="P-loop containing nucleotide triphosphate hydrolases"/>
    <property type="match status" value="1"/>
</dbReference>
<dbReference type="OrthoDB" id="7840040at2"/>
<dbReference type="InterPro" id="IPR027417">
    <property type="entry name" value="P-loop_NTPase"/>
</dbReference>
<dbReference type="AlphaFoldDB" id="A0A0B1ZM40"/>
<accession>A0A0B1ZM40</accession>